<dbReference type="SUPFAM" id="SSF53901">
    <property type="entry name" value="Thiolase-like"/>
    <property type="match status" value="2"/>
</dbReference>
<dbReference type="Pfam" id="PF01154">
    <property type="entry name" value="HMG_CoA_synt_N"/>
    <property type="match status" value="1"/>
</dbReference>
<sequence>MVRAMSEALAPANPGLSGLSLYVPRPRVTLAAFAEWTGAEPAKLAAVVGDAFRVPQPEEDVYTMAAAAVLRLLRAHDVDPARVGMLALGTESSLDNAVGAVIVRGMVDDALRRAGRAPLPRDVEVPEVKHACLGGMYALKAALRYVQTDGADRVAIVVAADIAQYERGSSGEPTQGAGAVAMLVEPRARLLALDLRAAGSSSDERGWDFRKPVARHFMAEYPESCRGERDFPVFNGKYSTVCYVEAVVRALQSAHARVGGDPRALLHQPAALLLHRPYDRMPVAALGAAWVWACVRAGDREALRAACLAADVGFDALVAELGSDSRVRDGVLAHGPEFDPLARTQAVARQLAKDEAFARVLAATQPGRALVRQLGNLYTASLPAWIAAAFADAEARALAWDGAAVTLIGYGSGDAAEVWSGRVAPGWREAAARIDVKGALAGAIELAREDYEALHERRAPTRELPAPTPFAVAGRGRTYGRNWQDVGVAHYRVSEAG</sequence>
<dbReference type="CDD" id="cd00827">
    <property type="entry name" value="init_cond_enzymes"/>
    <property type="match status" value="1"/>
</dbReference>
<dbReference type="STRING" id="54.SAMN02745121_01092"/>
<evidence type="ECO:0000313" key="6">
    <source>
        <dbReference type="Proteomes" id="UP000199400"/>
    </source>
</evidence>
<protein>
    <submittedName>
        <fullName evidence="5">Hydroxymethylglutaryl-CoA synthase</fullName>
    </submittedName>
</protein>
<feature type="domain" description="Hydroxymethylglutaryl-coenzyme A synthase C-terminal" evidence="4">
    <location>
        <begin position="363"/>
        <end position="458"/>
    </location>
</feature>
<keyword evidence="2" id="KW-0808">Transferase</keyword>
<gene>
    <name evidence="5" type="ORF">SAMN02745121_01092</name>
</gene>
<dbReference type="PANTHER" id="PTHR43323">
    <property type="entry name" value="3-HYDROXY-3-METHYLGLUTARYL COENZYME A SYNTHASE"/>
    <property type="match status" value="1"/>
</dbReference>
<accession>A0A1I1UDK4</accession>
<dbReference type="Proteomes" id="UP000199400">
    <property type="component" value="Unassembled WGS sequence"/>
</dbReference>
<proteinExistence type="inferred from homology"/>
<evidence type="ECO:0000259" key="3">
    <source>
        <dbReference type="Pfam" id="PF01154"/>
    </source>
</evidence>
<evidence type="ECO:0000256" key="2">
    <source>
        <dbReference type="ARBA" id="ARBA00022679"/>
    </source>
</evidence>
<keyword evidence="6" id="KW-1185">Reference proteome</keyword>
<evidence type="ECO:0000259" key="4">
    <source>
        <dbReference type="Pfam" id="PF08540"/>
    </source>
</evidence>
<name>A0A1I1UDK4_9BACT</name>
<dbReference type="OrthoDB" id="9769523at2"/>
<evidence type="ECO:0000256" key="1">
    <source>
        <dbReference type="ARBA" id="ARBA00007061"/>
    </source>
</evidence>
<feature type="domain" description="Hydroxymethylglutaryl-coenzyme A synthase N-terminal" evidence="3">
    <location>
        <begin position="11"/>
        <end position="188"/>
    </location>
</feature>
<comment type="similarity">
    <text evidence="1">Belongs to the thiolase-like superfamily. HMG-CoA synthase family.</text>
</comment>
<dbReference type="PANTHER" id="PTHR43323:SF2">
    <property type="entry name" value="HYDROXYMETHYLGLUTARYL-COA SYNTHASE"/>
    <property type="match status" value="1"/>
</dbReference>
<dbReference type="InterPro" id="IPR016039">
    <property type="entry name" value="Thiolase-like"/>
</dbReference>
<organism evidence="5 6">
    <name type="scientific">Nannocystis exedens</name>
    <dbReference type="NCBI Taxonomy" id="54"/>
    <lineage>
        <taxon>Bacteria</taxon>
        <taxon>Pseudomonadati</taxon>
        <taxon>Myxococcota</taxon>
        <taxon>Polyangia</taxon>
        <taxon>Nannocystales</taxon>
        <taxon>Nannocystaceae</taxon>
        <taxon>Nannocystis</taxon>
    </lineage>
</organism>
<evidence type="ECO:0000313" key="5">
    <source>
        <dbReference type="EMBL" id="SFD67688.1"/>
    </source>
</evidence>
<dbReference type="GO" id="GO:0006084">
    <property type="term" value="P:acetyl-CoA metabolic process"/>
    <property type="evidence" value="ECO:0007669"/>
    <property type="project" value="InterPro"/>
</dbReference>
<dbReference type="Gene3D" id="3.40.47.10">
    <property type="match status" value="1"/>
</dbReference>
<reference evidence="6" key="1">
    <citation type="submission" date="2016-10" db="EMBL/GenBank/DDBJ databases">
        <authorList>
            <person name="Varghese N."/>
            <person name="Submissions S."/>
        </authorList>
    </citation>
    <scope>NUCLEOTIDE SEQUENCE [LARGE SCALE GENOMIC DNA]</scope>
    <source>
        <strain evidence="6">ATCC 25963</strain>
    </source>
</reference>
<dbReference type="GO" id="GO:0004421">
    <property type="term" value="F:hydroxymethylglutaryl-CoA synthase activity"/>
    <property type="evidence" value="ECO:0007669"/>
    <property type="project" value="InterPro"/>
</dbReference>
<dbReference type="InterPro" id="IPR013746">
    <property type="entry name" value="HMG_CoA_synt_C_dom"/>
</dbReference>
<dbReference type="AlphaFoldDB" id="A0A1I1UDK4"/>
<dbReference type="InterPro" id="IPR013528">
    <property type="entry name" value="HMG_CoA_synth_N"/>
</dbReference>
<dbReference type="EMBL" id="FOMX01000003">
    <property type="protein sequence ID" value="SFD67688.1"/>
    <property type="molecule type" value="Genomic_DNA"/>
</dbReference>
<dbReference type="Pfam" id="PF08540">
    <property type="entry name" value="HMG_CoA_synt_C"/>
    <property type="match status" value="1"/>
</dbReference>